<dbReference type="PROSITE" id="PS50828">
    <property type="entry name" value="SMR"/>
    <property type="match status" value="1"/>
</dbReference>
<organism evidence="2 3">
    <name type="scientific">Adhaeribacter arboris</name>
    <dbReference type="NCBI Taxonomy" id="2072846"/>
    <lineage>
        <taxon>Bacteria</taxon>
        <taxon>Pseudomonadati</taxon>
        <taxon>Bacteroidota</taxon>
        <taxon>Cytophagia</taxon>
        <taxon>Cytophagales</taxon>
        <taxon>Hymenobacteraceae</taxon>
        <taxon>Adhaeribacter</taxon>
    </lineage>
</organism>
<evidence type="ECO:0000313" key="2">
    <source>
        <dbReference type="EMBL" id="PSR57473.1"/>
    </source>
</evidence>
<name>A0A2T2YPP3_9BACT</name>
<dbReference type="SUPFAM" id="SSF158949">
    <property type="entry name" value="Smr-associated domain-like"/>
    <property type="match status" value="1"/>
</dbReference>
<sequence length="323" mass="36835">MNIGDRVRLLHGKEQGIITQFIGADQVEIAIDNDFTIPVLRREVVVIAEEEDTYLKNAGLEQPTQEPRKNEAAPLPVTATAGIYVALVPQTEELLAVTIINFSDFDLLFTYGEETNNRYKGIQNDKLTPKNSKVVAHLHLKDFDKWPDVVIQYLQHRVSGITLLEPVVKRIKFKASSFYKSKKTAPVVKKEAYLFSLDQKPTEVNPDKILENLTETETQNPEAYQLKMPAHEVDLHIEKLTDVDPALMSNSEMLRTQLAVFQDNLDRAIASNMHEIVFIHGTGNGVLRKEIQKILSQRRTQIKYYEDARKEKFGYGATLVRFK</sequence>
<proteinExistence type="predicted"/>
<dbReference type="InterPro" id="IPR036781">
    <property type="entry name" value="Smr_assoc-like_sf"/>
</dbReference>
<dbReference type="OrthoDB" id="1524810at2"/>
<comment type="caution">
    <text evidence="2">The sequence shown here is derived from an EMBL/GenBank/DDBJ whole genome shotgun (WGS) entry which is preliminary data.</text>
</comment>
<dbReference type="InterPro" id="IPR036063">
    <property type="entry name" value="Smr_dom_sf"/>
</dbReference>
<dbReference type="InterPro" id="IPR002625">
    <property type="entry name" value="Smr_dom"/>
</dbReference>
<dbReference type="Pfam" id="PF09640">
    <property type="entry name" value="DUF2027"/>
    <property type="match status" value="1"/>
</dbReference>
<dbReference type="RefSeq" id="WP_106933638.1">
    <property type="nucleotide sequence ID" value="NZ_PYFT01000001.1"/>
</dbReference>
<dbReference type="Gene3D" id="3.30.1370.110">
    <property type="match status" value="1"/>
</dbReference>
<dbReference type="Proteomes" id="UP000240357">
    <property type="component" value="Unassembled WGS sequence"/>
</dbReference>
<gene>
    <name evidence="2" type="ORF">AHMF7605_27205</name>
</gene>
<keyword evidence="3" id="KW-1185">Reference proteome</keyword>
<dbReference type="Pfam" id="PF01713">
    <property type="entry name" value="Smr"/>
    <property type="match status" value="1"/>
</dbReference>
<dbReference type="InterPro" id="IPR018598">
    <property type="entry name" value="DUF2027"/>
</dbReference>
<dbReference type="EMBL" id="PYFT01000001">
    <property type="protein sequence ID" value="PSR57473.1"/>
    <property type="molecule type" value="Genomic_DNA"/>
</dbReference>
<dbReference type="Gene3D" id="2.60.40.1600">
    <property type="entry name" value="Smr-associated-like"/>
    <property type="match status" value="1"/>
</dbReference>
<reference evidence="2 3" key="1">
    <citation type="submission" date="2018-03" db="EMBL/GenBank/DDBJ databases">
        <title>Adhaeribacter sp. HMF7605 Genome sequencing and assembly.</title>
        <authorList>
            <person name="Kang H."/>
            <person name="Kang J."/>
            <person name="Cha I."/>
            <person name="Kim H."/>
            <person name="Joh K."/>
        </authorList>
    </citation>
    <scope>NUCLEOTIDE SEQUENCE [LARGE SCALE GENOMIC DNA]</scope>
    <source>
        <strain evidence="2 3">HMF7605</strain>
    </source>
</reference>
<dbReference type="AlphaFoldDB" id="A0A2T2YPP3"/>
<protein>
    <submittedName>
        <fullName evidence="2">DUF2027 domain-containing protein</fullName>
    </submittedName>
</protein>
<evidence type="ECO:0000313" key="3">
    <source>
        <dbReference type="Proteomes" id="UP000240357"/>
    </source>
</evidence>
<accession>A0A2T2YPP3</accession>
<evidence type="ECO:0000259" key="1">
    <source>
        <dbReference type="PROSITE" id="PS50828"/>
    </source>
</evidence>
<feature type="domain" description="Smr" evidence="1">
    <location>
        <begin position="265"/>
        <end position="323"/>
    </location>
</feature>